<protein>
    <recommendedName>
        <fullName evidence="4">Phosphate-binding protein</fullName>
    </recommendedName>
</protein>
<evidence type="ECO:0000313" key="6">
    <source>
        <dbReference type="EMBL" id="EHM09281.1"/>
    </source>
</evidence>
<keyword evidence="4" id="KW-0592">Phosphate transport</keyword>
<dbReference type="HOGENOM" id="CLU_026228_5_1_0"/>
<dbReference type="GO" id="GO:0006817">
    <property type="term" value="P:phosphate ion transport"/>
    <property type="evidence" value="ECO:0007669"/>
    <property type="project" value="UniProtKB-UniRule"/>
</dbReference>
<accession>H0UN02</accession>
<dbReference type="eggNOG" id="COG0226">
    <property type="taxonomic scope" value="Bacteria"/>
</dbReference>
<keyword evidence="7" id="KW-1185">Reference proteome</keyword>
<dbReference type="PANTHER" id="PTHR30570:SF1">
    <property type="entry name" value="PHOSPHATE-BINDING PROTEIN PSTS"/>
    <property type="match status" value="1"/>
</dbReference>
<name>H0UN02_9BACT</name>
<evidence type="ECO:0000256" key="2">
    <source>
        <dbReference type="ARBA" id="ARBA00022448"/>
    </source>
</evidence>
<dbReference type="CDD" id="cd13653">
    <property type="entry name" value="PBP2_phosphate_like_1"/>
    <property type="match status" value="1"/>
</dbReference>
<dbReference type="Gene3D" id="3.40.190.10">
    <property type="entry name" value="Periplasmic binding protein-like II"/>
    <property type="match status" value="2"/>
</dbReference>
<feature type="signal peptide" evidence="4">
    <location>
        <begin position="1"/>
        <end position="23"/>
    </location>
</feature>
<comment type="function">
    <text evidence="4">Involved in the system for phosphate transport across the cytoplasmic membrane.</text>
</comment>
<reference evidence="6 7" key="1">
    <citation type="submission" date="2011-10" db="EMBL/GenBank/DDBJ databases">
        <title>The Noncontiguous Finished genome of Thermanaerovibrio velox DSM 12556.</title>
        <authorList>
            <consortium name="US DOE Joint Genome Institute (JGI-PGF)"/>
            <person name="Lucas S."/>
            <person name="Copeland A."/>
            <person name="Lapidus A."/>
            <person name="Glavina del Rio T."/>
            <person name="Dalin E."/>
            <person name="Tice H."/>
            <person name="Bruce D."/>
            <person name="Goodwin L."/>
            <person name="Pitluck S."/>
            <person name="Peters L."/>
            <person name="Mikhailova N."/>
            <person name="Teshima H."/>
            <person name="Kyrpides N."/>
            <person name="Mavromatis K."/>
            <person name="Ivanova N."/>
            <person name="Markowitz V."/>
            <person name="Cheng J.-F."/>
            <person name="Hugenholtz P."/>
            <person name="Woyke T."/>
            <person name="Wu D."/>
            <person name="Spring S."/>
            <person name="Brambilla E.-M."/>
            <person name="Klenk H.-P."/>
            <person name="Eisen J.A."/>
        </authorList>
    </citation>
    <scope>NUCLEOTIDE SEQUENCE [LARGE SCALE GENOMIC DNA]</scope>
    <source>
        <strain evidence="6 7">DSM 12556</strain>
    </source>
</reference>
<feature type="domain" description="PBP" evidence="5">
    <location>
        <begin position="23"/>
        <end position="253"/>
    </location>
</feature>
<evidence type="ECO:0000259" key="5">
    <source>
        <dbReference type="Pfam" id="PF12849"/>
    </source>
</evidence>
<keyword evidence="2 4" id="KW-0813">Transport</keyword>
<gene>
    <name evidence="6" type="ORF">TheveDRAFT_0093</name>
</gene>
<dbReference type="NCBIfam" id="TIGR02136">
    <property type="entry name" value="ptsS_2"/>
    <property type="match status" value="1"/>
</dbReference>
<organism evidence="6 7">
    <name type="scientific">Thermanaerovibrio velox DSM 12556</name>
    <dbReference type="NCBI Taxonomy" id="926567"/>
    <lineage>
        <taxon>Bacteria</taxon>
        <taxon>Thermotogati</taxon>
        <taxon>Synergistota</taxon>
        <taxon>Synergistia</taxon>
        <taxon>Synergistales</taxon>
        <taxon>Synergistaceae</taxon>
        <taxon>Thermanaerovibrio</taxon>
    </lineage>
</organism>
<comment type="similarity">
    <text evidence="1 4">Belongs to the PstS family.</text>
</comment>
<dbReference type="STRING" id="926567.TheveDRAFT_0093"/>
<dbReference type="PANTHER" id="PTHR30570">
    <property type="entry name" value="PERIPLASMIC PHOSPHATE BINDING COMPONENT OF PHOSPHATE ABC TRANSPORTER"/>
    <property type="match status" value="1"/>
</dbReference>
<dbReference type="OrthoDB" id="9790048at2"/>
<dbReference type="InterPro" id="IPR011862">
    <property type="entry name" value="Phos-bd"/>
</dbReference>
<dbReference type="AlphaFoldDB" id="H0UN02"/>
<evidence type="ECO:0000256" key="3">
    <source>
        <dbReference type="ARBA" id="ARBA00022729"/>
    </source>
</evidence>
<feature type="chain" id="PRO_5027136299" description="Phosphate-binding protein" evidence="4">
    <location>
        <begin position="24"/>
        <end position="272"/>
    </location>
</feature>
<proteinExistence type="inferred from homology"/>
<dbReference type="InterPro" id="IPR050811">
    <property type="entry name" value="Phosphate_ABC_transporter"/>
</dbReference>
<dbReference type="SUPFAM" id="SSF53850">
    <property type="entry name" value="Periplasmic binding protein-like II"/>
    <property type="match status" value="1"/>
</dbReference>
<evidence type="ECO:0000313" key="7">
    <source>
        <dbReference type="Proteomes" id="UP000005730"/>
    </source>
</evidence>
<dbReference type="Proteomes" id="UP000005730">
    <property type="component" value="Chromosome"/>
</dbReference>
<sequence length="272" mass="28843">MRFLGKALASVVLLVGLCGSAMAGEIVMNGSTTVLPFAQSAAEAYMKAHPEVKISVSGGGSGNGIKALIDGIAHIANASRAMKKEEVEKAKSKGINPVEHVVAFDCIVPIVNPSNPISDLTVDQLRDIYTGKIKNWKDVGGPDKPIVVITRDTSSGTYEVWEEKVLRKAPVTPRALVVASSGAVIQTVAKNPLAIGYDGLGYVDTRVVKTLKINGVDGAPTNARNGKFPTARKLYMYTNGEPSGEVKAFLDFMKGPEGQKYVAKEGFVTLKP</sequence>
<evidence type="ECO:0000256" key="4">
    <source>
        <dbReference type="RuleBase" id="RU367119"/>
    </source>
</evidence>
<keyword evidence="3 4" id="KW-0732">Signal</keyword>
<evidence type="ECO:0000256" key="1">
    <source>
        <dbReference type="ARBA" id="ARBA00008725"/>
    </source>
</evidence>
<dbReference type="InterPro" id="IPR024370">
    <property type="entry name" value="PBP_domain"/>
</dbReference>
<dbReference type="Pfam" id="PF12849">
    <property type="entry name" value="PBP_like_2"/>
    <property type="match status" value="1"/>
</dbReference>
<dbReference type="EMBL" id="CM001377">
    <property type="protein sequence ID" value="EHM09281.1"/>
    <property type="molecule type" value="Genomic_DNA"/>
</dbReference>
<dbReference type="GO" id="GO:0042301">
    <property type="term" value="F:phosphate ion binding"/>
    <property type="evidence" value="ECO:0007669"/>
    <property type="project" value="UniProtKB-UniRule"/>
</dbReference>